<reference evidence="19" key="3">
    <citation type="submission" date="2025-09" db="UniProtKB">
        <authorList>
            <consortium name="Ensembl"/>
        </authorList>
    </citation>
    <scope>IDENTIFICATION</scope>
</reference>
<evidence type="ECO:0000313" key="19">
    <source>
        <dbReference type="Ensembl" id="ENSMICP00000040709.1"/>
    </source>
</evidence>
<dbReference type="GeneTree" id="ENSGT00390000002234"/>
<evidence type="ECO:0000256" key="5">
    <source>
        <dbReference type="ARBA" id="ARBA00022588"/>
    </source>
</evidence>
<dbReference type="InterPro" id="IPR042371">
    <property type="entry name" value="Z_dom"/>
</dbReference>
<organism evidence="19 20">
    <name type="scientific">Microcebus murinus</name>
    <name type="common">Gray mouse lemur</name>
    <name type="synonym">Lemur murinus</name>
    <dbReference type="NCBI Taxonomy" id="30608"/>
    <lineage>
        <taxon>Eukaryota</taxon>
        <taxon>Metazoa</taxon>
        <taxon>Chordata</taxon>
        <taxon>Craniata</taxon>
        <taxon>Vertebrata</taxon>
        <taxon>Euteleostomi</taxon>
        <taxon>Mammalia</taxon>
        <taxon>Eutheria</taxon>
        <taxon>Euarchontoglires</taxon>
        <taxon>Primates</taxon>
        <taxon>Strepsirrhini</taxon>
        <taxon>Lemuriformes</taxon>
        <taxon>Cheirogaleidae</taxon>
        <taxon>Microcebus</taxon>
    </lineage>
</organism>
<dbReference type="InterPro" id="IPR036388">
    <property type="entry name" value="WH-like_DNA-bd_sf"/>
</dbReference>
<evidence type="ECO:0000256" key="2">
    <source>
        <dbReference type="ARBA" id="ARBA00004496"/>
    </source>
</evidence>
<dbReference type="GO" id="GO:0006915">
    <property type="term" value="P:apoptotic process"/>
    <property type="evidence" value="ECO:0007669"/>
    <property type="project" value="UniProtKB-KW"/>
</dbReference>
<dbReference type="GO" id="GO:0097527">
    <property type="term" value="P:necroptotic signaling pathway"/>
    <property type="evidence" value="ECO:0007669"/>
    <property type="project" value="Ensembl"/>
</dbReference>
<evidence type="ECO:0000256" key="7">
    <source>
        <dbReference type="ARBA" id="ARBA00022703"/>
    </source>
</evidence>
<dbReference type="Pfam" id="PF02295">
    <property type="entry name" value="z-alpha"/>
    <property type="match status" value="1"/>
</dbReference>
<dbReference type="FunFam" id="1.10.10.10:FF:000525">
    <property type="entry name" value="Z-DNA binding protein 1"/>
    <property type="match status" value="1"/>
</dbReference>
<protein>
    <recommendedName>
        <fullName evidence="15">Z-DNA-binding protein 1</fullName>
    </recommendedName>
    <alternativeName>
        <fullName evidence="16">Tumor stroma and activated macrophage protein DLM-1</fullName>
    </alternativeName>
</protein>
<keyword evidence="11" id="KW-0051">Antiviral defense</keyword>
<evidence type="ECO:0000256" key="11">
    <source>
        <dbReference type="ARBA" id="ARBA00023118"/>
    </source>
</evidence>
<evidence type="ECO:0000256" key="4">
    <source>
        <dbReference type="ARBA" id="ARBA00022581"/>
    </source>
</evidence>
<evidence type="ECO:0000256" key="17">
    <source>
        <dbReference type="SAM" id="MobiDB-lite"/>
    </source>
</evidence>
<evidence type="ECO:0000256" key="3">
    <source>
        <dbReference type="ARBA" id="ARBA00022490"/>
    </source>
</evidence>
<evidence type="ECO:0000256" key="12">
    <source>
        <dbReference type="ARBA" id="ARBA00023125"/>
    </source>
</evidence>
<evidence type="ECO:0000256" key="9">
    <source>
        <dbReference type="ARBA" id="ARBA00022859"/>
    </source>
</evidence>
<feature type="domain" description="Z-binding" evidence="18">
    <location>
        <begin position="96"/>
        <end position="159"/>
    </location>
</feature>
<dbReference type="EMBL" id="ABDC03021939">
    <property type="status" value="NOT_ANNOTATED_CDS"/>
    <property type="molecule type" value="Genomic_DNA"/>
</dbReference>
<feature type="region of interest" description="Disordered" evidence="17">
    <location>
        <begin position="353"/>
        <end position="428"/>
    </location>
</feature>
<dbReference type="GO" id="GO:0060340">
    <property type="term" value="P:positive regulation of type I interferon-mediated signaling pathway"/>
    <property type="evidence" value="ECO:0007669"/>
    <property type="project" value="InterPro"/>
</dbReference>
<dbReference type="SMART" id="SM00550">
    <property type="entry name" value="Zalpha"/>
    <property type="match status" value="2"/>
</dbReference>
<dbReference type="PANTHER" id="PTHR14966">
    <property type="entry name" value="Z-DNA-BINDING PROTEIN 1"/>
    <property type="match status" value="1"/>
</dbReference>
<feature type="compositionally biased region" description="Acidic residues" evidence="17">
    <location>
        <begin position="356"/>
        <end position="368"/>
    </location>
</feature>
<keyword evidence="9" id="KW-0391">Immunity</keyword>
<dbReference type="InterPro" id="IPR036390">
    <property type="entry name" value="WH_DNA-bd_sf"/>
</dbReference>
<feature type="compositionally biased region" description="Basic and acidic residues" evidence="17">
    <location>
        <begin position="223"/>
        <end position="238"/>
    </location>
</feature>
<evidence type="ECO:0000256" key="15">
    <source>
        <dbReference type="ARBA" id="ARBA00070324"/>
    </source>
</evidence>
<evidence type="ECO:0000256" key="6">
    <source>
        <dbReference type="ARBA" id="ARBA00022590"/>
    </source>
</evidence>
<dbReference type="GO" id="GO:0005829">
    <property type="term" value="C:cytosol"/>
    <property type="evidence" value="ECO:0007669"/>
    <property type="project" value="Ensembl"/>
</dbReference>
<feature type="compositionally biased region" description="Basic and acidic residues" evidence="17">
    <location>
        <begin position="403"/>
        <end position="416"/>
    </location>
</feature>
<dbReference type="SUPFAM" id="SSF46785">
    <property type="entry name" value="Winged helix' DNA-binding domain"/>
    <property type="match status" value="2"/>
</dbReference>
<dbReference type="GO" id="GO:0003726">
    <property type="term" value="F:double-stranded RNA adenosine deaminase activity"/>
    <property type="evidence" value="ECO:0007669"/>
    <property type="project" value="InterPro"/>
</dbReference>
<reference evidence="19" key="2">
    <citation type="submission" date="2025-08" db="UniProtKB">
        <authorList>
            <consortium name="Ensembl"/>
        </authorList>
    </citation>
    <scope>IDENTIFICATION</scope>
</reference>
<evidence type="ECO:0000256" key="16">
    <source>
        <dbReference type="ARBA" id="ARBA00076088"/>
    </source>
</evidence>
<dbReference type="GO" id="GO:0003677">
    <property type="term" value="F:DNA binding"/>
    <property type="evidence" value="ECO:0007669"/>
    <property type="project" value="UniProtKB-KW"/>
</dbReference>
<evidence type="ECO:0000256" key="8">
    <source>
        <dbReference type="ARBA" id="ARBA00022737"/>
    </source>
</evidence>
<dbReference type="GO" id="GO:0005634">
    <property type="term" value="C:nucleus"/>
    <property type="evidence" value="ECO:0007669"/>
    <property type="project" value="UniProtKB-SubCell"/>
</dbReference>
<evidence type="ECO:0000259" key="18">
    <source>
        <dbReference type="PROSITE" id="PS50139"/>
    </source>
</evidence>
<dbReference type="GO" id="GO:0003723">
    <property type="term" value="F:RNA binding"/>
    <property type="evidence" value="ECO:0007669"/>
    <property type="project" value="UniProtKB-KW"/>
</dbReference>
<keyword evidence="20" id="KW-1185">Reference proteome</keyword>
<reference evidence="19" key="1">
    <citation type="submission" date="2016-12" db="EMBL/GenBank/DDBJ databases">
        <title>Mouse lemur reference genome and diversity panel.</title>
        <authorList>
            <person name="Harris R."/>
            <person name="Larsen P."/>
            <person name="Liu Y."/>
            <person name="Hughes D.S."/>
            <person name="Murali S."/>
            <person name="Raveendran M."/>
            <person name="Korchina V."/>
            <person name="Wang M."/>
            <person name="Jhangiani S."/>
            <person name="Bandaranaike D."/>
            <person name="Bellair M."/>
            <person name="Blankenburg K."/>
            <person name="Chao H."/>
            <person name="Dahdouli M."/>
            <person name="Dinh H."/>
            <person name="Doddapaneni H."/>
            <person name="English A."/>
            <person name="Firestine M."/>
            <person name="Gnanaolivu R."/>
            <person name="Gross S."/>
            <person name="Hernandez B."/>
            <person name="Javaid M."/>
            <person name="Jayaseelan J."/>
            <person name="Jones J."/>
            <person name="Khan Z."/>
            <person name="Kovar C."/>
            <person name="Kurapati P."/>
            <person name="Le B."/>
            <person name="Lee S."/>
            <person name="Li M."/>
            <person name="Mathew T."/>
            <person name="Narasimhan A."/>
            <person name="Ngo D."/>
            <person name="Nguyen L."/>
            <person name="Okwuonu G."/>
            <person name="Ongeri F."/>
            <person name="Osuji N."/>
            <person name="Pu L.-L."/>
            <person name="Puazo M."/>
            <person name="Quiroz J."/>
            <person name="Raj R."/>
            <person name="Rajbhandari K."/>
            <person name="Reid J.G."/>
            <person name="Santibanez J."/>
            <person name="Sexton D."/>
            <person name="Skinner E."/>
            <person name="Vee V."/>
            <person name="Weissenberger G."/>
            <person name="Wu Y."/>
            <person name="Xin Y."/>
            <person name="Han Y."/>
            <person name="Campbell C."/>
            <person name="Brown A."/>
            <person name="Sullivan B."/>
            <person name="Shelton J."/>
            <person name="Brown S."/>
            <person name="Dudchenko O."/>
            <person name="Machol I."/>
            <person name="Durand N."/>
            <person name="Shamim M."/>
            <person name="Lieberman A."/>
            <person name="Muzny D.M."/>
            <person name="Richards S."/>
            <person name="Yoder A."/>
            <person name="Worley K.C."/>
            <person name="Rogers J."/>
            <person name="Gibbs R.A."/>
        </authorList>
    </citation>
    <scope>NUCLEOTIDE SEQUENCE [LARGE SCALE GENOMIC DNA]</scope>
</reference>
<dbReference type="PROSITE" id="PS50139">
    <property type="entry name" value="Z_BINDING"/>
    <property type="match status" value="2"/>
</dbReference>
<keyword evidence="10" id="KW-0694">RNA-binding</keyword>
<keyword evidence="7" id="KW-0053">Apoptosis</keyword>
<keyword evidence="3" id="KW-0963">Cytoplasm</keyword>
<gene>
    <name evidence="19" type="primary">ZBP1</name>
</gene>
<evidence type="ECO:0000256" key="14">
    <source>
        <dbReference type="ARBA" id="ARBA00066144"/>
    </source>
</evidence>
<dbReference type="GO" id="GO:0140374">
    <property type="term" value="P:antiviral innate immune response"/>
    <property type="evidence" value="ECO:0007669"/>
    <property type="project" value="Ensembl"/>
</dbReference>
<evidence type="ECO:0000256" key="1">
    <source>
        <dbReference type="ARBA" id="ARBA00004123"/>
    </source>
</evidence>
<keyword evidence="6" id="KW-1210">Necrosis</keyword>
<name>A0A8C5XSM1_MICMU</name>
<evidence type="ECO:0000256" key="13">
    <source>
        <dbReference type="ARBA" id="ARBA00023242"/>
    </source>
</evidence>
<dbReference type="PANTHER" id="PTHR14966:SF0">
    <property type="entry name" value="Z-DNA-BINDING PROTEIN 1"/>
    <property type="match status" value="1"/>
</dbReference>
<keyword evidence="13" id="KW-0539">Nucleus</keyword>
<keyword evidence="12" id="KW-0238">DNA-binding</keyword>
<dbReference type="InterPro" id="IPR042361">
    <property type="entry name" value="ZBP1"/>
</dbReference>
<sequence length="428" mass="44729">MARAPAAPGEGGHLEQKILQVLREAGSPVKAAQLVKKCQVSKKELNQVLYRMKSESKVSLAGPATWRLEEAGAADTALALLAPPSQGAAGVPKKPGPQLSDQQEEIYRFLEDEGPHNALGIAQALGLRTAKDVNPDLYKMKSKHLLDFNEKLKLWAIYRPDSGGRNQSTAIMKQQSPVIMIHQHGMNSHISIANSHNTQIGYGNVITGGVAPGESGKSSETLRTGDPHRTLPAERDGAPGRSTPGKGVAAGWPGQGCQLSRRALGGRCGDQSAMGDLSQVGFRAQGHRPTATPVFSATTEGLGASFEAQMPSPGPHAPEGEAAQRVHIRSCFLEAAAIGNSNRMTVSLVAGARDGEPEEDAGEPEEDAASPSGSAFRGDAGQAGPGVVSTITPRLEAVTLGNRDPEPAERSCRVAEPRAGGAREGTGL</sequence>
<accession>A0A8C5XSM1</accession>
<feature type="region of interest" description="Disordered" evidence="17">
    <location>
        <begin position="209"/>
        <end position="254"/>
    </location>
</feature>
<keyword evidence="8" id="KW-0677">Repeat</keyword>
<feature type="domain" description="Z-binding" evidence="18">
    <location>
        <begin position="8"/>
        <end position="70"/>
    </location>
</feature>
<proteinExistence type="predicted"/>
<comment type="subunit">
    <text evidence="14">Homodimer. Interacts (via RIP homotypic interaction motif) with RIPK3; leading to RIPK3 activation and necroptosis; interaction is enhanced by CASP6. Interacts (via RIP homotypic interaction motif) with RIPK1. Component of the AIM2 PANoptosome complex, a multiprotein complex that drives inflammatory cell death (PANoptosis).</text>
</comment>
<evidence type="ECO:0000256" key="10">
    <source>
        <dbReference type="ARBA" id="ARBA00022884"/>
    </source>
</evidence>
<dbReference type="Proteomes" id="UP000694394">
    <property type="component" value="Chromosome 18"/>
</dbReference>
<keyword evidence="5" id="KW-0399">Innate immunity</keyword>
<dbReference type="GO" id="GO:0097528">
    <property type="term" value="P:execution phase of necroptosis"/>
    <property type="evidence" value="ECO:0007669"/>
    <property type="project" value="Ensembl"/>
</dbReference>
<comment type="subcellular location">
    <subcellularLocation>
        <location evidence="2">Cytoplasm</location>
    </subcellularLocation>
    <subcellularLocation>
        <location evidence="1">Nucleus</location>
    </subcellularLocation>
</comment>
<keyword evidence="4" id="KW-0945">Host-virus interaction</keyword>
<dbReference type="FunFam" id="1.10.10.10:FF:000466">
    <property type="entry name" value="Z-DNA binding protein 1"/>
    <property type="match status" value="1"/>
</dbReference>
<dbReference type="AlphaFoldDB" id="A0A8C5XSM1"/>
<dbReference type="Gene3D" id="1.10.10.10">
    <property type="entry name" value="Winged helix-like DNA-binding domain superfamily/Winged helix DNA-binding domain"/>
    <property type="match status" value="2"/>
</dbReference>
<dbReference type="GO" id="GO:0060545">
    <property type="term" value="P:positive regulation of necroptotic process"/>
    <property type="evidence" value="ECO:0007669"/>
    <property type="project" value="Ensembl"/>
</dbReference>
<dbReference type="Ensembl" id="ENSMICT00000060990.1">
    <property type="protein sequence ID" value="ENSMICP00000040709.1"/>
    <property type="gene ID" value="ENSMICG00000046613.1"/>
</dbReference>
<evidence type="ECO:0000313" key="20">
    <source>
        <dbReference type="Proteomes" id="UP000694394"/>
    </source>
</evidence>